<dbReference type="InterPro" id="IPR044051">
    <property type="entry name" value="Prophage_tail_N"/>
</dbReference>
<dbReference type="PROSITE" id="PS51904">
    <property type="entry name" value="GLYCOSYL_HYDROL_F25_2"/>
    <property type="match status" value="1"/>
</dbReference>
<dbReference type="Proteomes" id="UP000182089">
    <property type="component" value="Unassembled WGS sequence"/>
</dbReference>
<accession>A0ABY1A9Z3</accession>
<gene>
    <name evidence="4" type="ORF">SAMN05216431_1033</name>
</gene>
<dbReference type="GO" id="GO:0016787">
    <property type="term" value="F:hydrolase activity"/>
    <property type="evidence" value="ECO:0007669"/>
    <property type="project" value="UniProtKB-KW"/>
</dbReference>
<dbReference type="PANTHER" id="PTHR34135">
    <property type="entry name" value="LYSOZYME"/>
    <property type="match status" value="1"/>
</dbReference>
<dbReference type="Gene3D" id="6.20.110.10">
    <property type="match status" value="1"/>
</dbReference>
<comment type="caution">
    <text evidence="4">The sequence shown here is derived from an EMBL/GenBank/DDBJ whole genome shotgun (WGS) entry which is preliminary data.</text>
</comment>
<evidence type="ECO:0000256" key="1">
    <source>
        <dbReference type="ARBA" id="ARBA00010646"/>
    </source>
</evidence>
<keyword evidence="4" id="KW-0378">Hydrolase</keyword>
<feature type="domain" description="Prophage endopeptidase tail N-terminal" evidence="3">
    <location>
        <begin position="3"/>
        <end position="86"/>
    </location>
</feature>
<evidence type="ECO:0000313" key="4">
    <source>
        <dbReference type="EMBL" id="SEM45784.1"/>
    </source>
</evidence>
<dbReference type="Gene3D" id="3.55.50.40">
    <property type="match status" value="1"/>
</dbReference>
<proteinExistence type="inferred from homology"/>
<evidence type="ECO:0000313" key="5">
    <source>
        <dbReference type="Proteomes" id="UP000182089"/>
    </source>
</evidence>
<dbReference type="InterPro" id="IPR017853">
    <property type="entry name" value="GH"/>
</dbReference>
<sequence length="589" mass="65150">MQVYISDKAKQYKEIINCALWSTFYITWGLNTLWALHVTLYNDGSIAYNLAGIEGSVFFDGQEYIVKQCATDYSNGVETKELTCTHVYNQLSQLYNTNAKTGTLTYTIQNVLDNYLKNNSLGFSYQVVGTFDKQQITDLGNNSGMDMLTQIVSTWPDAVIYPDNKNIKVFSSAEFYKSYGNRIDYERNASEVKLTTDSTTLLNSVTVSGKVKDDGSYYFSPFVVENSESIQKWGRYSGYLSDERFTTAANMKTYAESQLVTEPVTSVEVSLNTNEKPIAGEIRRLQVNQDFATNVKLVGYTWYPIHPATASTFSFNNIPTSILNTQTNLSKSLKTLTNNNLTLTRHISVLNAGLSTVTSQASSLAKQATSLASETETLAKRISALENSNTMSWSSGSKFVDLSSNNGSQAQSWYSNLYSAGVRGAIIKLTQGSADGDAYVNPIFSNQKTLCGNAGIKFIGAYHYLRCTSVADAQAEAKWFLQYLQSNNIAKTAIVACDIEDSALSTDKTTLTSELTAFYKVLTDAGYTNTCDYASASWFSSRFGHVAKYSWIASWGASTAPDGADAWQYTDKFSRLSLDCSYSYNQAFI</sequence>
<protein>
    <submittedName>
        <fullName evidence="4">Glycosyl hydrolases family 25</fullName>
    </submittedName>
</protein>
<organism evidence="4 5">
    <name type="scientific">Ligilactobacillus ruminis</name>
    <dbReference type="NCBI Taxonomy" id="1623"/>
    <lineage>
        <taxon>Bacteria</taxon>
        <taxon>Bacillati</taxon>
        <taxon>Bacillota</taxon>
        <taxon>Bacilli</taxon>
        <taxon>Lactobacillales</taxon>
        <taxon>Lactobacillaceae</taxon>
        <taxon>Ligilactobacillus</taxon>
    </lineage>
</organism>
<dbReference type="PANTHER" id="PTHR34135:SF2">
    <property type="entry name" value="LYSOZYME"/>
    <property type="match status" value="1"/>
</dbReference>
<dbReference type="Pfam" id="PF18994">
    <property type="entry name" value="Prophage_tailD1"/>
    <property type="match status" value="1"/>
</dbReference>
<name>A0ABY1A9Z3_9LACO</name>
<feature type="domain" description="Tail spike" evidence="2">
    <location>
        <begin position="92"/>
        <end position="329"/>
    </location>
</feature>
<evidence type="ECO:0000259" key="3">
    <source>
        <dbReference type="Pfam" id="PF18994"/>
    </source>
</evidence>
<dbReference type="Gene3D" id="3.20.20.80">
    <property type="entry name" value="Glycosidases"/>
    <property type="match status" value="1"/>
</dbReference>
<dbReference type="Pfam" id="PF01183">
    <property type="entry name" value="Glyco_hydro_25"/>
    <property type="match status" value="1"/>
</dbReference>
<dbReference type="SUPFAM" id="SSF51445">
    <property type="entry name" value="(Trans)glycosidases"/>
    <property type="match status" value="1"/>
</dbReference>
<dbReference type="InterPro" id="IPR002053">
    <property type="entry name" value="Glyco_hydro_25"/>
</dbReference>
<evidence type="ECO:0000259" key="2">
    <source>
        <dbReference type="Pfam" id="PF06605"/>
    </source>
</evidence>
<comment type="similarity">
    <text evidence="1">Belongs to the glycosyl hydrolase 25 family.</text>
</comment>
<reference evidence="4 5" key="1">
    <citation type="submission" date="2016-10" db="EMBL/GenBank/DDBJ databases">
        <authorList>
            <person name="Varghese N."/>
            <person name="Submissions S."/>
        </authorList>
    </citation>
    <scope>NUCLEOTIDE SEQUENCE [LARGE SCALE GENOMIC DNA]</scope>
    <source>
        <strain evidence="4 5">WC1T17</strain>
    </source>
</reference>
<dbReference type="Pfam" id="PF06605">
    <property type="entry name" value="Prophage_tail"/>
    <property type="match status" value="1"/>
</dbReference>
<dbReference type="EMBL" id="FOCC01000003">
    <property type="protein sequence ID" value="SEM45784.1"/>
    <property type="molecule type" value="Genomic_DNA"/>
</dbReference>
<dbReference type="InterPro" id="IPR010572">
    <property type="entry name" value="Tail_dom"/>
</dbReference>